<feature type="region of interest" description="Disordered" evidence="1">
    <location>
        <begin position="26"/>
        <end position="70"/>
    </location>
</feature>
<proteinExistence type="predicted"/>
<dbReference type="EMBL" id="BQNB010015062">
    <property type="protein sequence ID" value="GJT35584.1"/>
    <property type="molecule type" value="Genomic_DNA"/>
</dbReference>
<reference evidence="2" key="2">
    <citation type="submission" date="2022-01" db="EMBL/GenBank/DDBJ databases">
        <authorList>
            <person name="Yamashiro T."/>
            <person name="Shiraishi A."/>
            <person name="Satake H."/>
            <person name="Nakayama K."/>
        </authorList>
    </citation>
    <scope>NUCLEOTIDE SEQUENCE</scope>
</reference>
<reference evidence="2" key="1">
    <citation type="journal article" date="2022" name="Int. J. Mol. Sci.">
        <title>Draft Genome of Tanacetum Coccineum: Genomic Comparison of Closely Related Tanacetum-Family Plants.</title>
        <authorList>
            <person name="Yamashiro T."/>
            <person name="Shiraishi A."/>
            <person name="Nakayama K."/>
            <person name="Satake H."/>
        </authorList>
    </citation>
    <scope>NUCLEOTIDE SEQUENCE</scope>
</reference>
<accession>A0ABQ5D9I1</accession>
<evidence type="ECO:0000313" key="3">
    <source>
        <dbReference type="Proteomes" id="UP001151760"/>
    </source>
</evidence>
<gene>
    <name evidence="2" type="ORF">Tco_0926003</name>
</gene>
<sequence length="333" mass="37408">MLTARKRVEPLPTYRLTLRYSADYSSSDHFTLDDSSRDSPSDSSLETSSDSHSDTSSNSSSRHSSSGYAISDSHCDSPIAISVGPSRKRCRSLTTSVPTALPVPEALSLVRADLLPPRKRIRDFDSVTDFEVSLEDGYVPYVPREIGLGVYAEDSYEPYTEPDINPDVQTDIDACIAFADGIATRGTDVRVEIGTAAEEEAESSARGTIEIEVNRVTHPDISDGIAEPVREDFPELVSADRSLKVMQRGLDMVMQELYDHMSAAMLERISTLERDNMRLKGMLGVKRHKVDRLQRSISYVPRDLRQICQFRFYDRVRIGRLETYARRHLGYRS</sequence>
<comment type="caution">
    <text evidence="2">The sequence shown here is derived from an EMBL/GenBank/DDBJ whole genome shotgun (WGS) entry which is preliminary data.</text>
</comment>
<name>A0ABQ5D9I1_9ASTR</name>
<evidence type="ECO:0000313" key="2">
    <source>
        <dbReference type="EMBL" id="GJT35584.1"/>
    </source>
</evidence>
<organism evidence="2 3">
    <name type="scientific">Tanacetum coccineum</name>
    <dbReference type="NCBI Taxonomy" id="301880"/>
    <lineage>
        <taxon>Eukaryota</taxon>
        <taxon>Viridiplantae</taxon>
        <taxon>Streptophyta</taxon>
        <taxon>Embryophyta</taxon>
        <taxon>Tracheophyta</taxon>
        <taxon>Spermatophyta</taxon>
        <taxon>Magnoliopsida</taxon>
        <taxon>eudicotyledons</taxon>
        <taxon>Gunneridae</taxon>
        <taxon>Pentapetalae</taxon>
        <taxon>asterids</taxon>
        <taxon>campanulids</taxon>
        <taxon>Asterales</taxon>
        <taxon>Asteraceae</taxon>
        <taxon>Asteroideae</taxon>
        <taxon>Anthemideae</taxon>
        <taxon>Anthemidinae</taxon>
        <taxon>Tanacetum</taxon>
    </lineage>
</organism>
<feature type="compositionally biased region" description="Low complexity" evidence="1">
    <location>
        <begin position="41"/>
        <end position="66"/>
    </location>
</feature>
<protein>
    <submittedName>
        <fullName evidence="2">Uncharacterized protein</fullName>
    </submittedName>
</protein>
<evidence type="ECO:0000256" key="1">
    <source>
        <dbReference type="SAM" id="MobiDB-lite"/>
    </source>
</evidence>
<keyword evidence="3" id="KW-1185">Reference proteome</keyword>
<feature type="compositionally biased region" description="Basic and acidic residues" evidence="1">
    <location>
        <begin position="30"/>
        <end position="40"/>
    </location>
</feature>
<dbReference type="Proteomes" id="UP001151760">
    <property type="component" value="Unassembled WGS sequence"/>
</dbReference>